<dbReference type="EMBL" id="JADBEO010000034">
    <property type="protein sequence ID" value="MDR4307880.1"/>
    <property type="molecule type" value="Genomic_DNA"/>
</dbReference>
<name>A0ABU1DJ15_9HYPH</name>
<dbReference type="InterPro" id="IPR011227">
    <property type="entry name" value="UCP029730"/>
</dbReference>
<dbReference type="Pfam" id="PF05013">
    <property type="entry name" value="FGase"/>
    <property type="match status" value="1"/>
</dbReference>
<comment type="caution">
    <text evidence="1">The sequence shown here is derived from an EMBL/GenBank/DDBJ whole genome shotgun (WGS) entry which is preliminary data.</text>
</comment>
<evidence type="ECO:0000313" key="2">
    <source>
        <dbReference type="Proteomes" id="UP001181622"/>
    </source>
</evidence>
<evidence type="ECO:0000313" key="1">
    <source>
        <dbReference type="EMBL" id="MDR4307880.1"/>
    </source>
</evidence>
<reference evidence="1" key="1">
    <citation type="submission" date="2020-10" db="EMBL/GenBank/DDBJ databases">
        <authorList>
            <person name="Abbas A."/>
            <person name="Razzaq R."/>
            <person name="Waqas M."/>
            <person name="Abbas N."/>
            <person name="Nielsen T.K."/>
            <person name="Hansen L.H."/>
            <person name="Hussain S."/>
            <person name="Shahid M."/>
        </authorList>
    </citation>
    <scope>NUCLEOTIDE SEQUENCE</scope>
    <source>
        <strain evidence="1">S14</strain>
    </source>
</reference>
<dbReference type="InterPro" id="IPR007709">
    <property type="entry name" value="N-FG_amidohydro"/>
</dbReference>
<dbReference type="RefSeq" id="WP_309393155.1">
    <property type="nucleotide sequence ID" value="NZ_JADBEO010000034.1"/>
</dbReference>
<dbReference type="Proteomes" id="UP001181622">
    <property type="component" value="Unassembled WGS sequence"/>
</dbReference>
<dbReference type="SUPFAM" id="SSF53187">
    <property type="entry name" value="Zn-dependent exopeptidases"/>
    <property type="match status" value="1"/>
</dbReference>
<proteinExistence type="predicted"/>
<keyword evidence="2" id="KW-1185">Reference proteome</keyword>
<dbReference type="Gene3D" id="3.40.630.40">
    <property type="entry name" value="Zn-dependent exopeptidases"/>
    <property type="match status" value="1"/>
</dbReference>
<organism evidence="1 2">
    <name type="scientific">Chelatococcus sambhunathii</name>
    <dbReference type="NCBI Taxonomy" id="363953"/>
    <lineage>
        <taxon>Bacteria</taxon>
        <taxon>Pseudomonadati</taxon>
        <taxon>Pseudomonadota</taxon>
        <taxon>Alphaproteobacteria</taxon>
        <taxon>Hyphomicrobiales</taxon>
        <taxon>Chelatococcaceae</taxon>
        <taxon>Chelatococcus</taxon>
    </lineage>
</organism>
<protein>
    <submittedName>
        <fullName evidence="1">N-formylglutamate amidohydrolase</fullName>
    </submittedName>
</protein>
<sequence length="274" mass="30458">MRCDPFPLDTKDETPAFEVIEGKALRRLVLTCDHASNRVPPPYGDLGLGAASFERHIAYDIGMRGVTAMLAERLGATAVMSTFSRLLIDPNRGEDDPTLVMRLSDGDLVPGNARVDRAEVERRVARYHRPYHAAITERLDALLAKGETPVLLAMHSFTPRWKTFARPWHVGLLWDLDDRLARPLLEALRAEGDIEVGDNEPYDGALIGDGMNRHGTNRGLPHALVEIRQDLVADAAGQAAWAERFARLVPPILELPETRRVAHYGSRAGARRPR</sequence>
<dbReference type="PIRSF" id="PIRSF029730">
    <property type="entry name" value="UCP029730"/>
    <property type="match status" value="1"/>
</dbReference>
<accession>A0ABU1DJ15</accession>
<gene>
    <name evidence="1" type="ORF">IHQ68_14745</name>
</gene>